<reference evidence="2 3" key="1">
    <citation type="submission" date="2022-04" db="EMBL/GenBank/DDBJ databases">
        <title>Genome draft of Actinomadura sp. ATCC 31491.</title>
        <authorList>
            <person name="Shi X."/>
            <person name="Du Y."/>
        </authorList>
    </citation>
    <scope>NUCLEOTIDE SEQUENCE [LARGE SCALE GENOMIC DNA]</scope>
    <source>
        <strain evidence="2 3">ATCC 31491</strain>
    </source>
</reference>
<dbReference type="RefSeq" id="WP_242377929.1">
    <property type="nucleotide sequence ID" value="NZ_JAKRKC020000001.1"/>
</dbReference>
<accession>A0ABT0FVZ6</accession>
<name>A0ABT0FVZ6_9ACTN</name>
<dbReference type="InterPro" id="IPR002645">
    <property type="entry name" value="STAS_dom"/>
</dbReference>
<feature type="domain" description="STAS" evidence="1">
    <location>
        <begin position="10"/>
        <end position="122"/>
    </location>
</feature>
<dbReference type="PROSITE" id="PS50801">
    <property type="entry name" value="STAS"/>
    <property type="match status" value="1"/>
</dbReference>
<dbReference type="Pfam" id="PF13466">
    <property type="entry name" value="STAS_2"/>
    <property type="match status" value="1"/>
</dbReference>
<dbReference type="Proteomes" id="UP001317259">
    <property type="component" value="Unassembled WGS sequence"/>
</dbReference>
<gene>
    <name evidence="2" type="ORF">MF672_022180</name>
</gene>
<sequence length="122" mass="12841">MTAFVPDPLTLALATLHPGALRVAVDGDLDFTTAEDLLTTAVAALDGGRLTDLHLDCGGLRICDSSGLAALLMIHRHATAAGTRLHLERRPPVLERMLHVSGTYEHLTGAPAAASRHSSTQD</sequence>
<keyword evidence="3" id="KW-1185">Reference proteome</keyword>
<dbReference type="SUPFAM" id="SSF52091">
    <property type="entry name" value="SpoIIaa-like"/>
    <property type="match status" value="1"/>
</dbReference>
<protein>
    <submittedName>
        <fullName evidence="2">STAS domain-containing protein</fullName>
    </submittedName>
</protein>
<evidence type="ECO:0000313" key="2">
    <source>
        <dbReference type="EMBL" id="MCK2216490.1"/>
    </source>
</evidence>
<dbReference type="InterPro" id="IPR036513">
    <property type="entry name" value="STAS_dom_sf"/>
</dbReference>
<dbReference type="InterPro" id="IPR058548">
    <property type="entry name" value="MlaB-like_STAS"/>
</dbReference>
<dbReference type="EMBL" id="JAKRKC020000001">
    <property type="protein sequence ID" value="MCK2216490.1"/>
    <property type="molecule type" value="Genomic_DNA"/>
</dbReference>
<evidence type="ECO:0000313" key="3">
    <source>
        <dbReference type="Proteomes" id="UP001317259"/>
    </source>
</evidence>
<organism evidence="2 3">
    <name type="scientific">Actinomadura luzonensis</name>
    <dbReference type="NCBI Taxonomy" id="2805427"/>
    <lineage>
        <taxon>Bacteria</taxon>
        <taxon>Bacillati</taxon>
        <taxon>Actinomycetota</taxon>
        <taxon>Actinomycetes</taxon>
        <taxon>Streptosporangiales</taxon>
        <taxon>Thermomonosporaceae</taxon>
        <taxon>Actinomadura</taxon>
    </lineage>
</organism>
<comment type="caution">
    <text evidence="2">The sequence shown here is derived from an EMBL/GenBank/DDBJ whole genome shotgun (WGS) entry which is preliminary data.</text>
</comment>
<proteinExistence type="predicted"/>
<evidence type="ECO:0000259" key="1">
    <source>
        <dbReference type="PROSITE" id="PS50801"/>
    </source>
</evidence>
<dbReference type="Gene3D" id="3.30.750.24">
    <property type="entry name" value="STAS domain"/>
    <property type="match status" value="1"/>
</dbReference>
<dbReference type="CDD" id="cd07043">
    <property type="entry name" value="STAS_anti-anti-sigma_factors"/>
    <property type="match status" value="1"/>
</dbReference>